<comment type="caution">
    <text evidence="1">The sequence shown here is derived from an EMBL/GenBank/DDBJ whole genome shotgun (WGS) entry which is preliminary data.</text>
</comment>
<organism evidence="1 2">
    <name type="scientific">Methylacidimicrobium cyclopophantes</name>
    <dbReference type="NCBI Taxonomy" id="1041766"/>
    <lineage>
        <taxon>Bacteria</taxon>
        <taxon>Pseudomonadati</taxon>
        <taxon>Verrucomicrobiota</taxon>
        <taxon>Methylacidimicrobium</taxon>
    </lineage>
</organism>
<evidence type="ECO:0000313" key="1">
    <source>
        <dbReference type="EMBL" id="VVM06875.1"/>
    </source>
</evidence>
<evidence type="ECO:0008006" key="3">
    <source>
        <dbReference type="Google" id="ProtNLM"/>
    </source>
</evidence>
<dbReference type="Proteomes" id="UP000381693">
    <property type="component" value="Unassembled WGS sequence"/>
</dbReference>
<proteinExistence type="predicted"/>
<sequence length="207" mass="23075">MGHSNPQAIVSMRSAALIAAFLWACTLPSGFGQETKEPYNLPDRFSVVQTVQIDGRTTLVQHLYRDGDKLRLESQEGPETQIIVLRKDRKKVYTILPAQKLILESSYRDTGSSPNLGLPGEGGASWLFQGKETIRGHSCGKYLAKGARRSLYVWVDETDKYPVRVAPVDGKTLVDWEQYQAGPQPTDLFEPPAGYRTMSMSFPEGPR</sequence>
<accession>A0A5E6MBS2</accession>
<dbReference type="AlphaFoldDB" id="A0A5E6MBS2"/>
<name>A0A5E6MBS2_9BACT</name>
<dbReference type="EMBL" id="CABFUZ020000133">
    <property type="protein sequence ID" value="VVM06875.1"/>
    <property type="molecule type" value="Genomic_DNA"/>
</dbReference>
<gene>
    <name evidence="1" type="ORF">MAMC_01308</name>
</gene>
<keyword evidence="2" id="KW-1185">Reference proteome</keyword>
<evidence type="ECO:0000313" key="2">
    <source>
        <dbReference type="Proteomes" id="UP000381693"/>
    </source>
</evidence>
<protein>
    <recommendedName>
        <fullName evidence="3">DUF4412 domain-containing protein</fullName>
    </recommendedName>
</protein>
<reference evidence="1" key="1">
    <citation type="submission" date="2019-09" db="EMBL/GenBank/DDBJ databases">
        <authorList>
            <person name="Cremers G."/>
        </authorList>
    </citation>
    <scope>NUCLEOTIDE SEQUENCE [LARGE SCALE GENOMIC DNA]</scope>
    <source>
        <strain evidence="1">3B</strain>
    </source>
</reference>